<gene>
    <name evidence="1" type="ORF">PSON_ATCC_30995.1.T3210012</name>
</gene>
<organism evidence="1 2">
    <name type="scientific">Paramecium sonneborni</name>
    <dbReference type="NCBI Taxonomy" id="65129"/>
    <lineage>
        <taxon>Eukaryota</taxon>
        <taxon>Sar</taxon>
        <taxon>Alveolata</taxon>
        <taxon>Ciliophora</taxon>
        <taxon>Intramacronucleata</taxon>
        <taxon>Oligohymenophorea</taxon>
        <taxon>Peniculida</taxon>
        <taxon>Parameciidae</taxon>
        <taxon>Paramecium</taxon>
    </lineage>
</organism>
<dbReference type="AlphaFoldDB" id="A0A8S1RS97"/>
<reference evidence="1" key="1">
    <citation type="submission" date="2021-01" db="EMBL/GenBank/DDBJ databases">
        <authorList>
            <consortium name="Genoscope - CEA"/>
            <person name="William W."/>
        </authorList>
    </citation>
    <scope>NUCLEOTIDE SEQUENCE</scope>
</reference>
<accession>A0A8S1RS97</accession>
<protein>
    <submittedName>
        <fullName evidence="1">Uncharacterized protein</fullName>
    </submittedName>
</protein>
<dbReference type="EMBL" id="CAJJDN010000321">
    <property type="protein sequence ID" value="CAD8130726.1"/>
    <property type="molecule type" value="Genomic_DNA"/>
</dbReference>
<sequence>MENKLVQQLYPNTQFNQIFKSKHKYKMSQPNKYNNNLKNMKFKVQYLKNQLIQKSVKFNTEIKIKKKLEIIQTDHLAPKKQLIVYLLQSININIILQEMFQICFYEMLLNMLQIVQGNLKINQKNFIDQLIKLYQHWIKLIDNQSATILRMNKEIDLPSIIR</sequence>
<name>A0A8S1RS97_9CILI</name>
<comment type="caution">
    <text evidence="1">The sequence shown here is derived from an EMBL/GenBank/DDBJ whole genome shotgun (WGS) entry which is preliminary data.</text>
</comment>
<keyword evidence="2" id="KW-1185">Reference proteome</keyword>
<proteinExistence type="predicted"/>
<dbReference type="Proteomes" id="UP000692954">
    <property type="component" value="Unassembled WGS sequence"/>
</dbReference>
<evidence type="ECO:0000313" key="1">
    <source>
        <dbReference type="EMBL" id="CAD8130726.1"/>
    </source>
</evidence>
<evidence type="ECO:0000313" key="2">
    <source>
        <dbReference type="Proteomes" id="UP000692954"/>
    </source>
</evidence>